<evidence type="ECO:0000256" key="1">
    <source>
        <dbReference type="SAM" id="Phobius"/>
    </source>
</evidence>
<dbReference type="RefSeq" id="WP_380694369.1">
    <property type="nucleotide sequence ID" value="NZ_JBHRYR010000002.1"/>
</dbReference>
<feature type="transmembrane region" description="Helical" evidence="1">
    <location>
        <begin position="54"/>
        <end position="78"/>
    </location>
</feature>
<feature type="transmembrane region" description="Helical" evidence="1">
    <location>
        <begin position="12"/>
        <end position="34"/>
    </location>
</feature>
<name>A0ABV7ZVU1_9GAMM</name>
<protein>
    <submittedName>
        <fullName evidence="2">Uncharacterized protein</fullName>
    </submittedName>
</protein>
<keyword evidence="1" id="KW-0812">Transmembrane</keyword>
<accession>A0ABV7ZVU1</accession>
<dbReference type="Proteomes" id="UP001595617">
    <property type="component" value="Unassembled WGS sequence"/>
</dbReference>
<comment type="caution">
    <text evidence="2">The sequence shown here is derived from an EMBL/GenBank/DDBJ whole genome shotgun (WGS) entry which is preliminary data.</text>
</comment>
<organism evidence="2 3">
    <name type="scientific">Saccharospirillum mangrovi</name>
    <dbReference type="NCBI Taxonomy" id="2161747"/>
    <lineage>
        <taxon>Bacteria</taxon>
        <taxon>Pseudomonadati</taxon>
        <taxon>Pseudomonadota</taxon>
        <taxon>Gammaproteobacteria</taxon>
        <taxon>Oceanospirillales</taxon>
        <taxon>Saccharospirillaceae</taxon>
        <taxon>Saccharospirillum</taxon>
    </lineage>
</organism>
<keyword evidence="3" id="KW-1185">Reference proteome</keyword>
<reference evidence="3" key="1">
    <citation type="journal article" date="2019" name="Int. J. Syst. Evol. Microbiol.">
        <title>The Global Catalogue of Microorganisms (GCM) 10K type strain sequencing project: providing services to taxonomists for standard genome sequencing and annotation.</title>
        <authorList>
            <consortium name="The Broad Institute Genomics Platform"/>
            <consortium name="The Broad Institute Genome Sequencing Center for Infectious Disease"/>
            <person name="Wu L."/>
            <person name="Ma J."/>
        </authorList>
    </citation>
    <scope>NUCLEOTIDE SEQUENCE [LARGE SCALE GENOMIC DNA]</scope>
    <source>
        <strain evidence="3">IBRC 10765</strain>
    </source>
</reference>
<evidence type="ECO:0000313" key="2">
    <source>
        <dbReference type="EMBL" id="MFC3852335.1"/>
    </source>
</evidence>
<keyword evidence="1" id="KW-1133">Transmembrane helix</keyword>
<dbReference type="EMBL" id="JBHRYR010000002">
    <property type="protein sequence ID" value="MFC3852335.1"/>
    <property type="molecule type" value="Genomic_DNA"/>
</dbReference>
<evidence type="ECO:0000313" key="3">
    <source>
        <dbReference type="Proteomes" id="UP001595617"/>
    </source>
</evidence>
<sequence length="100" mass="11477">MTLQRQLQTMLALFFLGVFTLVLWIPGGLLALWLSWRTGHPVARAGKQMFWWSWVFWGVAILVLPFGNTMMLLAALLITSWGGWLLYRSIVLWPQIEGDA</sequence>
<proteinExistence type="predicted"/>
<gene>
    <name evidence="2" type="ORF">ACFOOG_05750</name>
</gene>
<keyword evidence="1" id="KW-0472">Membrane</keyword>